<sequence>LQTNDSPKDHEKVDFATVVSDGRDILSDLDTRITRTRSTLEDLIRERERVEAHLQDTRTVLHPIRRLPDDILRQIFTACVDPESIIYTENVGDCLDVLKRSQWVLSHASRRWRRGVLNTTRLW</sequence>
<dbReference type="OrthoDB" id="3365698at2759"/>
<keyword evidence="3" id="KW-1185">Reference proteome</keyword>
<accession>A0A2H3D9N7</accession>
<proteinExistence type="predicted"/>
<organism evidence="2 3">
    <name type="scientific">Armillaria gallica</name>
    <name type="common">Bulbous honey fungus</name>
    <name type="synonym">Armillaria bulbosa</name>
    <dbReference type="NCBI Taxonomy" id="47427"/>
    <lineage>
        <taxon>Eukaryota</taxon>
        <taxon>Fungi</taxon>
        <taxon>Dikarya</taxon>
        <taxon>Basidiomycota</taxon>
        <taxon>Agaricomycotina</taxon>
        <taxon>Agaricomycetes</taxon>
        <taxon>Agaricomycetidae</taxon>
        <taxon>Agaricales</taxon>
        <taxon>Marasmiineae</taxon>
        <taxon>Physalacriaceae</taxon>
        <taxon>Armillaria</taxon>
    </lineage>
</organism>
<evidence type="ECO:0000313" key="3">
    <source>
        <dbReference type="Proteomes" id="UP000217790"/>
    </source>
</evidence>
<dbReference type="STRING" id="47427.A0A2H3D9N7"/>
<keyword evidence="1" id="KW-0175">Coiled coil</keyword>
<feature type="coiled-coil region" evidence="1">
    <location>
        <begin position="26"/>
        <end position="60"/>
    </location>
</feature>
<dbReference type="Proteomes" id="UP000217790">
    <property type="component" value="Unassembled WGS sequence"/>
</dbReference>
<dbReference type="EMBL" id="KZ293694">
    <property type="protein sequence ID" value="PBK84993.1"/>
    <property type="molecule type" value="Genomic_DNA"/>
</dbReference>
<dbReference type="InParanoid" id="A0A2H3D9N7"/>
<gene>
    <name evidence="2" type="ORF">ARMGADRAFT_905120</name>
</gene>
<feature type="non-terminal residue" evidence="2">
    <location>
        <position position="1"/>
    </location>
</feature>
<name>A0A2H3D9N7_ARMGA</name>
<feature type="non-terminal residue" evidence="2">
    <location>
        <position position="123"/>
    </location>
</feature>
<evidence type="ECO:0000313" key="2">
    <source>
        <dbReference type="EMBL" id="PBK84993.1"/>
    </source>
</evidence>
<reference evidence="3" key="1">
    <citation type="journal article" date="2017" name="Nat. Ecol. Evol.">
        <title>Genome expansion and lineage-specific genetic innovations in the forest pathogenic fungi Armillaria.</title>
        <authorList>
            <person name="Sipos G."/>
            <person name="Prasanna A.N."/>
            <person name="Walter M.C."/>
            <person name="O'Connor E."/>
            <person name="Balint B."/>
            <person name="Krizsan K."/>
            <person name="Kiss B."/>
            <person name="Hess J."/>
            <person name="Varga T."/>
            <person name="Slot J."/>
            <person name="Riley R."/>
            <person name="Boka B."/>
            <person name="Rigling D."/>
            <person name="Barry K."/>
            <person name="Lee J."/>
            <person name="Mihaltcheva S."/>
            <person name="LaButti K."/>
            <person name="Lipzen A."/>
            <person name="Waldron R."/>
            <person name="Moloney N.M."/>
            <person name="Sperisen C."/>
            <person name="Kredics L."/>
            <person name="Vagvoelgyi C."/>
            <person name="Patrignani A."/>
            <person name="Fitzpatrick D."/>
            <person name="Nagy I."/>
            <person name="Doyle S."/>
            <person name="Anderson J.B."/>
            <person name="Grigoriev I.V."/>
            <person name="Gueldener U."/>
            <person name="Muensterkoetter M."/>
            <person name="Nagy L.G."/>
        </authorList>
    </citation>
    <scope>NUCLEOTIDE SEQUENCE [LARGE SCALE GENOMIC DNA]</scope>
    <source>
        <strain evidence="3">Ar21-2</strain>
    </source>
</reference>
<dbReference type="AlphaFoldDB" id="A0A2H3D9N7"/>
<protein>
    <submittedName>
        <fullName evidence="2">Uncharacterized protein</fullName>
    </submittedName>
</protein>
<evidence type="ECO:0000256" key="1">
    <source>
        <dbReference type="SAM" id="Coils"/>
    </source>
</evidence>